<organism evidence="5 6">
    <name type="scientific">Aphidius gifuensis</name>
    <name type="common">Parasitoid wasp</name>
    <dbReference type="NCBI Taxonomy" id="684658"/>
    <lineage>
        <taxon>Eukaryota</taxon>
        <taxon>Metazoa</taxon>
        <taxon>Ecdysozoa</taxon>
        <taxon>Arthropoda</taxon>
        <taxon>Hexapoda</taxon>
        <taxon>Insecta</taxon>
        <taxon>Pterygota</taxon>
        <taxon>Neoptera</taxon>
        <taxon>Endopterygota</taxon>
        <taxon>Hymenoptera</taxon>
        <taxon>Apocrita</taxon>
        <taxon>Ichneumonoidea</taxon>
        <taxon>Braconidae</taxon>
        <taxon>Aphidiinae</taxon>
        <taxon>Aphidius</taxon>
    </lineage>
</organism>
<evidence type="ECO:0000313" key="6">
    <source>
        <dbReference type="Proteomes" id="UP000639338"/>
    </source>
</evidence>
<dbReference type="GO" id="GO:0003729">
    <property type="term" value="F:mRNA binding"/>
    <property type="evidence" value="ECO:0007669"/>
    <property type="project" value="TreeGrafter"/>
</dbReference>
<protein>
    <recommendedName>
        <fullName evidence="4">RRM domain-containing protein</fullName>
    </recommendedName>
</protein>
<dbReference type="SMART" id="SM00360">
    <property type="entry name" value="RRM"/>
    <property type="match status" value="1"/>
</dbReference>
<feature type="region of interest" description="Disordered" evidence="3">
    <location>
        <begin position="421"/>
        <end position="445"/>
    </location>
</feature>
<name>A0A835CU50_APHGI</name>
<evidence type="ECO:0000259" key="4">
    <source>
        <dbReference type="PROSITE" id="PS50102"/>
    </source>
</evidence>
<comment type="caution">
    <text evidence="5">The sequence shown here is derived from an EMBL/GenBank/DDBJ whole genome shotgun (WGS) entry which is preliminary data.</text>
</comment>
<dbReference type="OrthoDB" id="346839at2759"/>
<dbReference type="InterPro" id="IPR035979">
    <property type="entry name" value="RBD_domain_sf"/>
</dbReference>
<sequence length="462" mass="52568">MADLSLDDIIKKKKPQIAGMKSRGGIRKAASVRGVTRQNTSSRVPGRIIKPVTDARLKIIQKNREKLTDARDKLAEIAKQSDARLKLEKLRASNVNKQNKKLIGISRNTGRNGKLTLSTNKLSTLSPMNNYKNSLINHYSRQKQQAHHHELQQHQLPRSVSYRRDLDDPHYNSMNDMSMDYINDNYLMDTQPIRRTVANDYSPVLPPPPPVFGAKSTPGYLWPKQQQQQPQQQQHRQQPQHQQQNQQLPSITRSISMRDSSLDRPRQFKVIARAPMAQKNEPTYRENWSFASKTRTIVADEHDDNYYDSRSNHRDVAVKTRFDSNIKSRQIGLLARPKTVNSSSGINGYRIVVSNLQANVTKEDIQELFEDVGELLVSTLVRPGTAEVIYKTLKDATKAVETYHNRQLDGHPMKCMLVNPRPKNNPTAPAVRPLTDSRRSGSSYVQPSIGAVHRALFDDGHN</sequence>
<dbReference type="InterPro" id="IPR000504">
    <property type="entry name" value="RRM_dom"/>
</dbReference>
<dbReference type="Proteomes" id="UP000639338">
    <property type="component" value="Unassembled WGS sequence"/>
</dbReference>
<evidence type="ECO:0000313" key="5">
    <source>
        <dbReference type="EMBL" id="KAF7996047.1"/>
    </source>
</evidence>
<dbReference type="EMBL" id="JACMRX010000002">
    <property type="protein sequence ID" value="KAF7996047.1"/>
    <property type="molecule type" value="Genomic_DNA"/>
</dbReference>
<gene>
    <name evidence="5" type="ORF">HCN44_009832</name>
</gene>
<dbReference type="AlphaFoldDB" id="A0A835CU50"/>
<dbReference type="InterPro" id="IPR051229">
    <property type="entry name" value="ALYREF_mRNA_export"/>
</dbReference>
<dbReference type="PANTHER" id="PTHR19965">
    <property type="entry name" value="RNA AND EXPORT FACTOR BINDING PROTEIN"/>
    <property type="match status" value="1"/>
</dbReference>
<evidence type="ECO:0000256" key="1">
    <source>
        <dbReference type="ARBA" id="ARBA00022884"/>
    </source>
</evidence>
<dbReference type="Pfam" id="PF00076">
    <property type="entry name" value="RRM_1"/>
    <property type="match status" value="1"/>
</dbReference>
<keyword evidence="6" id="KW-1185">Reference proteome</keyword>
<reference evidence="5 6" key="1">
    <citation type="submission" date="2020-08" db="EMBL/GenBank/DDBJ databases">
        <title>Aphidius gifuensis genome sequencing and assembly.</title>
        <authorList>
            <person name="Du Z."/>
        </authorList>
    </citation>
    <scope>NUCLEOTIDE SEQUENCE [LARGE SCALE GENOMIC DNA]</scope>
    <source>
        <strain evidence="5">YNYX2018</strain>
        <tissue evidence="5">Adults</tissue>
    </source>
</reference>
<dbReference type="PANTHER" id="PTHR19965:SF94">
    <property type="entry name" value="FI13061P-RELATED"/>
    <property type="match status" value="1"/>
</dbReference>
<evidence type="ECO:0000256" key="3">
    <source>
        <dbReference type="SAM" id="MobiDB-lite"/>
    </source>
</evidence>
<feature type="region of interest" description="Disordered" evidence="3">
    <location>
        <begin position="199"/>
        <end position="265"/>
    </location>
</feature>
<dbReference type="PROSITE" id="PS50102">
    <property type="entry name" value="RRM"/>
    <property type="match status" value="1"/>
</dbReference>
<feature type="compositionally biased region" description="Low complexity" evidence="3">
    <location>
        <begin position="225"/>
        <end position="247"/>
    </location>
</feature>
<dbReference type="SUPFAM" id="SSF54928">
    <property type="entry name" value="RNA-binding domain, RBD"/>
    <property type="match status" value="1"/>
</dbReference>
<proteinExistence type="predicted"/>
<keyword evidence="1 2" id="KW-0694">RNA-binding</keyword>
<feature type="compositionally biased region" description="Polar residues" evidence="3">
    <location>
        <begin position="248"/>
        <end position="259"/>
    </location>
</feature>
<dbReference type="InterPro" id="IPR012677">
    <property type="entry name" value="Nucleotide-bd_a/b_plait_sf"/>
</dbReference>
<evidence type="ECO:0000256" key="2">
    <source>
        <dbReference type="PROSITE-ProRule" id="PRU00176"/>
    </source>
</evidence>
<dbReference type="Gene3D" id="3.30.70.330">
    <property type="match status" value="1"/>
</dbReference>
<dbReference type="GO" id="GO:0006406">
    <property type="term" value="P:mRNA export from nucleus"/>
    <property type="evidence" value="ECO:0007669"/>
    <property type="project" value="TreeGrafter"/>
</dbReference>
<dbReference type="GO" id="GO:0005634">
    <property type="term" value="C:nucleus"/>
    <property type="evidence" value="ECO:0007669"/>
    <property type="project" value="TreeGrafter"/>
</dbReference>
<feature type="region of interest" description="Disordered" evidence="3">
    <location>
        <begin position="142"/>
        <end position="171"/>
    </location>
</feature>
<accession>A0A835CU50</accession>
<dbReference type="InterPro" id="IPR034784">
    <property type="entry name" value="PDIP3_RRM"/>
</dbReference>
<feature type="domain" description="RRM" evidence="4">
    <location>
        <begin position="349"/>
        <end position="420"/>
    </location>
</feature>
<dbReference type="CDD" id="cd12681">
    <property type="entry name" value="RRM_SKAR"/>
    <property type="match status" value="1"/>
</dbReference>